<accession>A0ABR3XRG5</accession>
<gene>
    <name evidence="2" type="ORF">VTK73DRAFT_7879</name>
</gene>
<feature type="domain" description="NAD-dependent epimerase/dehydratase" evidence="1">
    <location>
        <begin position="6"/>
        <end position="241"/>
    </location>
</feature>
<name>A0ABR3XRG5_9PEZI</name>
<dbReference type="InterPro" id="IPR051783">
    <property type="entry name" value="NAD(P)-dependent_oxidoreduct"/>
</dbReference>
<reference evidence="2 3" key="1">
    <citation type="journal article" date="2024" name="Commun. Biol.">
        <title>Comparative genomic analysis of thermophilic fungi reveals convergent evolutionary adaptations and gene losses.</title>
        <authorList>
            <person name="Steindorff A.S."/>
            <person name="Aguilar-Pontes M.V."/>
            <person name="Robinson A.J."/>
            <person name="Andreopoulos B."/>
            <person name="LaButti K."/>
            <person name="Kuo A."/>
            <person name="Mondo S."/>
            <person name="Riley R."/>
            <person name="Otillar R."/>
            <person name="Haridas S."/>
            <person name="Lipzen A."/>
            <person name="Grimwood J."/>
            <person name="Schmutz J."/>
            <person name="Clum A."/>
            <person name="Reid I.D."/>
            <person name="Moisan M.C."/>
            <person name="Butler G."/>
            <person name="Nguyen T.T.M."/>
            <person name="Dewar K."/>
            <person name="Conant G."/>
            <person name="Drula E."/>
            <person name="Henrissat B."/>
            <person name="Hansel C."/>
            <person name="Singer S."/>
            <person name="Hutchinson M.I."/>
            <person name="de Vries R.P."/>
            <person name="Natvig D.O."/>
            <person name="Powell A.J."/>
            <person name="Tsang A."/>
            <person name="Grigoriev I.V."/>
        </authorList>
    </citation>
    <scope>NUCLEOTIDE SEQUENCE [LARGE SCALE GENOMIC DNA]</scope>
    <source>
        <strain evidence="2 3">ATCC 24622</strain>
    </source>
</reference>
<keyword evidence="3" id="KW-1185">Reference proteome</keyword>
<dbReference type="Proteomes" id="UP001586593">
    <property type="component" value="Unassembled WGS sequence"/>
</dbReference>
<dbReference type="InterPro" id="IPR001509">
    <property type="entry name" value="Epimerase_deHydtase"/>
</dbReference>
<dbReference type="PANTHER" id="PTHR48079">
    <property type="entry name" value="PROTEIN YEEZ"/>
    <property type="match status" value="1"/>
</dbReference>
<dbReference type="PANTHER" id="PTHR48079:SF3">
    <property type="entry name" value="NAD-DEPENDENT EPIMERASE_DEHYDRATASE DOMAIN-CONTAINING PROTEIN"/>
    <property type="match status" value="1"/>
</dbReference>
<evidence type="ECO:0000259" key="1">
    <source>
        <dbReference type="Pfam" id="PF01370"/>
    </source>
</evidence>
<dbReference type="InterPro" id="IPR036291">
    <property type="entry name" value="NAD(P)-bd_dom_sf"/>
</dbReference>
<organism evidence="2 3">
    <name type="scientific">Phialemonium thermophilum</name>
    <dbReference type="NCBI Taxonomy" id="223376"/>
    <lineage>
        <taxon>Eukaryota</taxon>
        <taxon>Fungi</taxon>
        <taxon>Dikarya</taxon>
        <taxon>Ascomycota</taxon>
        <taxon>Pezizomycotina</taxon>
        <taxon>Sordariomycetes</taxon>
        <taxon>Sordariomycetidae</taxon>
        <taxon>Cephalothecales</taxon>
        <taxon>Cephalothecaceae</taxon>
        <taxon>Phialemonium</taxon>
    </lineage>
</organism>
<dbReference type="Pfam" id="PF01370">
    <property type="entry name" value="Epimerase"/>
    <property type="match status" value="1"/>
</dbReference>
<dbReference type="EMBL" id="JAZHXJ010000053">
    <property type="protein sequence ID" value="KAL1878538.1"/>
    <property type="molecule type" value="Genomic_DNA"/>
</dbReference>
<evidence type="ECO:0000313" key="3">
    <source>
        <dbReference type="Proteomes" id="UP001586593"/>
    </source>
</evidence>
<evidence type="ECO:0000313" key="2">
    <source>
        <dbReference type="EMBL" id="KAL1878538.1"/>
    </source>
</evidence>
<comment type="caution">
    <text evidence="2">The sequence shown here is derived from an EMBL/GenBank/DDBJ whole genome shotgun (WGS) entry which is preliminary data.</text>
</comment>
<sequence>MAPKVVLVTGATGYIGSAVARAFVRAGWITYGLIRSESAKTRLAAEEILPVVGSIDDVDSHGAILESVPPTLDAIVSTTEDITNYVPHYNNIIHLLRTLGLASSKNGVRPLVIFTSGCKDYGVGPHYHGDPGLAPHTEESPLNPPAVLAPRTIHAQKIFDHKDAFAPVLVRPINVFGRASSYYQHFFKLAEKLSAAQKPLIVNVPPNSVSQAVHVDDCGDAYVALASHPNRNEVEGQVFNISARRYETVDEVLNSLAAEYGIPEIKYVDPSDPSAQENPWPPMLLDFPQWTGDEKIRKLTGWSDHRPLFSEALQVYRVAYEAAVAIRDHNVETIQNLGSFLGDKK</sequence>
<protein>
    <recommendedName>
        <fullName evidence="1">NAD-dependent epimerase/dehydratase domain-containing protein</fullName>
    </recommendedName>
</protein>
<dbReference type="SUPFAM" id="SSF51735">
    <property type="entry name" value="NAD(P)-binding Rossmann-fold domains"/>
    <property type="match status" value="1"/>
</dbReference>
<proteinExistence type="predicted"/>
<dbReference type="Gene3D" id="3.40.50.720">
    <property type="entry name" value="NAD(P)-binding Rossmann-like Domain"/>
    <property type="match status" value="1"/>
</dbReference>